<dbReference type="EMBL" id="GBRH01200335">
    <property type="protein sequence ID" value="JAD97560.1"/>
    <property type="molecule type" value="Transcribed_RNA"/>
</dbReference>
<reference evidence="1" key="2">
    <citation type="journal article" date="2015" name="Data Brief">
        <title>Shoot transcriptome of the giant reed, Arundo donax.</title>
        <authorList>
            <person name="Barrero R.A."/>
            <person name="Guerrero F.D."/>
            <person name="Moolhuijzen P."/>
            <person name="Goolsby J.A."/>
            <person name="Tidwell J."/>
            <person name="Bellgard S.E."/>
            <person name="Bellgard M.I."/>
        </authorList>
    </citation>
    <scope>NUCLEOTIDE SEQUENCE</scope>
    <source>
        <tissue evidence="1">Shoot tissue taken approximately 20 cm above the soil surface</tissue>
    </source>
</reference>
<evidence type="ECO:0000313" key="1">
    <source>
        <dbReference type="EMBL" id="JAD97560.1"/>
    </source>
</evidence>
<name>A0A0A9EI90_ARUDO</name>
<proteinExistence type="predicted"/>
<organism evidence="1">
    <name type="scientific">Arundo donax</name>
    <name type="common">Giant reed</name>
    <name type="synonym">Donax arundinaceus</name>
    <dbReference type="NCBI Taxonomy" id="35708"/>
    <lineage>
        <taxon>Eukaryota</taxon>
        <taxon>Viridiplantae</taxon>
        <taxon>Streptophyta</taxon>
        <taxon>Embryophyta</taxon>
        <taxon>Tracheophyta</taxon>
        <taxon>Spermatophyta</taxon>
        <taxon>Magnoliopsida</taxon>
        <taxon>Liliopsida</taxon>
        <taxon>Poales</taxon>
        <taxon>Poaceae</taxon>
        <taxon>PACMAD clade</taxon>
        <taxon>Arundinoideae</taxon>
        <taxon>Arundineae</taxon>
        <taxon>Arundo</taxon>
    </lineage>
</organism>
<protein>
    <submittedName>
        <fullName evidence="1">Uncharacterized protein</fullName>
    </submittedName>
</protein>
<sequence length="21" mass="2264">MLILILQLTKISGSTSSSMHC</sequence>
<dbReference type="AlphaFoldDB" id="A0A0A9EI90"/>
<accession>A0A0A9EI90</accession>
<reference evidence="1" key="1">
    <citation type="submission" date="2014-09" db="EMBL/GenBank/DDBJ databases">
        <authorList>
            <person name="Magalhaes I.L.F."/>
            <person name="Oliveira U."/>
            <person name="Santos F.R."/>
            <person name="Vidigal T.H.D.A."/>
            <person name="Brescovit A.D."/>
            <person name="Santos A.J."/>
        </authorList>
    </citation>
    <scope>NUCLEOTIDE SEQUENCE</scope>
    <source>
        <tissue evidence="1">Shoot tissue taken approximately 20 cm above the soil surface</tissue>
    </source>
</reference>